<accession>A0ABV1VRD4</accession>
<name>A0ABV1VRD4_9ACTN</name>
<sequence>MRADFLAHLRPGVRTPLHATVIDDGVVKVAEAWHAMLRADLEELFDDGERDSLNAAIEGLPPFIRWMFGWRAKPCGCATCFDTFLQAARYEITPELATQIATTGDQEAISPASPSACST</sequence>
<protein>
    <submittedName>
        <fullName evidence="1">Uncharacterized protein</fullName>
    </submittedName>
</protein>
<evidence type="ECO:0000313" key="1">
    <source>
        <dbReference type="EMBL" id="MER6909063.1"/>
    </source>
</evidence>
<reference evidence="1 2" key="1">
    <citation type="submission" date="2024-06" db="EMBL/GenBank/DDBJ databases">
        <title>The Natural Products Discovery Center: Release of the First 8490 Sequenced Strains for Exploring Actinobacteria Biosynthetic Diversity.</title>
        <authorList>
            <person name="Kalkreuter E."/>
            <person name="Kautsar S.A."/>
            <person name="Yang D."/>
            <person name="Bader C.D."/>
            <person name="Teijaro C.N."/>
            <person name="Fluegel L."/>
            <person name="Davis C.M."/>
            <person name="Simpson J.R."/>
            <person name="Lauterbach L."/>
            <person name="Steele A.D."/>
            <person name="Gui C."/>
            <person name="Meng S."/>
            <person name="Li G."/>
            <person name="Viehrig K."/>
            <person name="Ye F."/>
            <person name="Su P."/>
            <person name="Kiefer A.F."/>
            <person name="Nichols A."/>
            <person name="Cepeda A.J."/>
            <person name="Yan W."/>
            <person name="Fan B."/>
            <person name="Jiang Y."/>
            <person name="Adhikari A."/>
            <person name="Zheng C.-J."/>
            <person name="Schuster L."/>
            <person name="Cowan T.M."/>
            <person name="Smanski M.J."/>
            <person name="Chevrette M.G."/>
            <person name="De Carvalho L.P.S."/>
            <person name="Shen B."/>
        </authorList>
    </citation>
    <scope>NUCLEOTIDE SEQUENCE [LARGE SCALE GENOMIC DNA]</scope>
    <source>
        <strain evidence="1 2">NPDC000632</strain>
    </source>
</reference>
<comment type="caution">
    <text evidence="1">The sequence shown here is derived from an EMBL/GenBank/DDBJ whole genome shotgun (WGS) entry which is preliminary data.</text>
</comment>
<organism evidence="1 2">
    <name type="scientific">Streptomyces flaveolus</name>
    <dbReference type="NCBI Taxonomy" id="67297"/>
    <lineage>
        <taxon>Bacteria</taxon>
        <taxon>Bacillati</taxon>
        <taxon>Actinomycetota</taxon>
        <taxon>Actinomycetes</taxon>
        <taxon>Kitasatosporales</taxon>
        <taxon>Streptomycetaceae</taxon>
        <taxon>Streptomyces</taxon>
    </lineage>
</organism>
<dbReference type="RefSeq" id="WP_350724274.1">
    <property type="nucleotide sequence ID" value="NZ_JBEPCO010000053.1"/>
</dbReference>
<dbReference type="EMBL" id="JBEPCV010000057">
    <property type="protein sequence ID" value="MER6909063.1"/>
    <property type="molecule type" value="Genomic_DNA"/>
</dbReference>
<dbReference type="Proteomes" id="UP001490330">
    <property type="component" value="Unassembled WGS sequence"/>
</dbReference>
<keyword evidence="2" id="KW-1185">Reference proteome</keyword>
<gene>
    <name evidence="1" type="ORF">ABT322_36150</name>
</gene>
<evidence type="ECO:0000313" key="2">
    <source>
        <dbReference type="Proteomes" id="UP001490330"/>
    </source>
</evidence>
<proteinExistence type="predicted"/>